<dbReference type="GO" id="GO:0000428">
    <property type="term" value="C:DNA-directed RNA polymerase complex"/>
    <property type="evidence" value="ECO:0007669"/>
    <property type="project" value="UniProtKB-KW"/>
</dbReference>
<organism evidence="1 2">
    <name type="scientific">Microbacterium pullorum</name>
    <dbReference type="NCBI Taxonomy" id="2762236"/>
    <lineage>
        <taxon>Bacteria</taxon>
        <taxon>Bacillati</taxon>
        <taxon>Actinomycetota</taxon>
        <taxon>Actinomycetes</taxon>
        <taxon>Micrococcales</taxon>
        <taxon>Microbacteriaceae</taxon>
        <taxon>Microbacterium</taxon>
    </lineage>
</organism>
<dbReference type="Proteomes" id="UP000648352">
    <property type="component" value="Unassembled WGS sequence"/>
</dbReference>
<proteinExistence type="predicted"/>
<dbReference type="EMBL" id="JACSQP010000001">
    <property type="protein sequence ID" value="MBD7956327.1"/>
    <property type="molecule type" value="Genomic_DNA"/>
</dbReference>
<protein>
    <submittedName>
        <fullName evidence="1">DNA-directed RNA polymerase subunit beta</fullName>
    </submittedName>
</protein>
<keyword evidence="1" id="KW-0804">Transcription</keyword>
<sequence>MTDDAGNPFHKPVRRPSETFDRLFAAEDPAEVSRVAHATAHALLTRVREQQDEEVVERLIGFTDRHGIHDIAELWSRSPARTLPGALWRLYLLQLMIHDDPQTAALLYDRGRVAIVSADPVVAGAPTPAGPDELVELVDTILRGLFTGDFAVALDRAAAFCRVQSSGATHLADDYEATESDRATALTTRALRLSTYAADLASCAALWRRDSLT</sequence>
<reference evidence="1 2" key="1">
    <citation type="submission" date="2020-08" db="EMBL/GenBank/DDBJ databases">
        <title>A Genomic Blueprint of the Chicken Gut Microbiome.</title>
        <authorList>
            <person name="Gilroy R."/>
            <person name="Ravi A."/>
            <person name="Getino M."/>
            <person name="Pursley I."/>
            <person name="Horton D.L."/>
            <person name="Alikhan N.-F."/>
            <person name="Baker D."/>
            <person name="Gharbi K."/>
            <person name="Hall N."/>
            <person name="Watson M."/>
            <person name="Adriaenssens E.M."/>
            <person name="Foster-Nyarko E."/>
            <person name="Jarju S."/>
            <person name="Secka A."/>
            <person name="Antonio M."/>
            <person name="Oren A."/>
            <person name="Chaudhuri R."/>
            <person name="La Ragione R.M."/>
            <person name="Hildebrand F."/>
            <person name="Pallen M.J."/>
        </authorList>
    </citation>
    <scope>NUCLEOTIDE SEQUENCE [LARGE SCALE GENOMIC DNA]</scope>
    <source>
        <strain evidence="1 2">Sa4CUA7</strain>
    </source>
</reference>
<comment type="caution">
    <text evidence="1">The sequence shown here is derived from an EMBL/GenBank/DDBJ whole genome shotgun (WGS) entry which is preliminary data.</text>
</comment>
<evidence type="ECO:0000313" key="1">
    <source>
        <dbReference type="EMBL" id="MBD7956327.1"/>
    </source>
</evidence>
<accession>A0ABR8RYL6</accession>
<evidence type="ECO:0000313" key="2">
    <source>
        <dbReference type="Proteomes" id="UP000648352"/>
    </source>
</evidence>
<gene>
    <name evidence="1" type="ORF">H9651_01595</name>
</gene>
<dbReference type="RefSeq" id="WP_191717341.1">
    <property type="nucleotide sequence ID" value="NZ_JACSQP010000001.1"/>
</dbReference>
<keyword evidence="2" id="KW-1185">Reference proteome</keyword>
<keyword evidence="1" id="KW-0240">DNA-directed RNA polymerase</keyword>
<name>A0ABR8RYL6_9MICO</name>